<sequence length="762" mass="79393">MSSAAGRKRTAPNDGTDPDHAGPPPASRRRLTFDSPSPEPLASHQLEPSDLVTGAKHTHQLVNALSSRIEQAEHEARDLSLSVAEAKQIRDTLSASVAQFYDTPATKGDILSLLLAIDKIGGSTRGPSVANSEQDAVHPSPFQLLPFDIVRLILLHVRDLYLDELPSDSALTLGGVGGWRRLVRRTAGLSSNLREVCKALLASEVVVTDVKALEKLSKKIANGKVRAKTVSRVTMAPRHYGLNGPDRDLGFMIPDLLASMSNLTYLNITVDRTTYSLSDAVLRGRPFDFDAFTGGVDVADIIVHHLQSLRELMFGVPTTLATVAKFTSTIPTLRELSVVGEVERVDGATVPFSLCSPLLRRLWLPTTILSPGDLGDLLGVDVTKEESIAGLASSSDPQRRLDALAFCFDVDDLFSTTGTPITDTEIAHRFTYLENVFSHIGRDLTELHVSTPGADHPDAIRMRLFHTAALGGGGANRLRGPGQGGAAGGAPRPPPGAGAPGGANPLAIGPPITLTFAVLGNPPHGAPVAPPAGNAVPQPGQRAGAPPLAGGQAGQGMGNGPTGQAVNGAAAAGNPGLGRGLRNLFGLGGGNNAGAPNRPHVNAGAPNIGPAQPAAAAGPAAAPRAPPVGGGAAGGGAGLLGNGFNLLFGGQPLPPAVPFFGDLVAHCPNLERLELFGRRYDAALVDTLRHHPLRRLSVSVPNDTARAEFVTTLIAALDQGAWPDLRRLELCAGGGDWAPAERRQVMQAAAKRAKLVYRSTDH</sequence>
<organism evidence="3 4">
    <name type="scientific">Rhodotorula taiwanensis</name>
    <dbReference type="NCBI Taxonomy" id="741276"/>
    <lineage>
        <taxon>Eukaryota</taxon>
        <taxon>Fungi</taxon>
        <taxon>Dikarya</taxon>
        <taxon>Basidiomycota</taxon>
        <taxon>Pucciniomycotina</taxon>
        <taxon>Microbotryomycetes</taxon>
        <taxon>Sporidiobolales</taxon>
        <taxon>Sporidiobolaceae</taxon>
        <taxon>Rhodotorula</taxon>
    </lineage>
</organism>
<proteinExistence type="predicted"/>
<comment type="caution">
    <text evidence="3">The sequence shown here is derived from an EMBL/GenBank/DDBJ whole genome shotgun (WGS) entry which is preliminary data.</text>
</comment>
<evidence type="ECO:0000256" key="2">
    <source>
        <dbReference type="SAM" id="MobiDB-lite"/>
    </source>
</evidence>
<gene>
    <name evidence="3" type="ORF">BMF94_4804</name>
</gene>
<feature type="region of interest" description="Disordered" evidence="2">
    <location>
        <begin position="1"/>
        <end position="45"/>
    </location>
</feature>
<evidence type="ECO:0000313" key="3">
    <source>
        <dbReference type="EMBL" id="POY72167.1"/>
    </source>
</evidence>
<feature type="compositionally biased region" description="Low complexity" evidence="2">
    <location>
        <begin position="607"/>
        <end position="623"/>
    </location>
</feature>
<keyword evidence="4" id="KW-1185">Reference proteome</keyword>
<feature type="region of interest" description="Disordered" evidence="2">
    <location>
        <begin position="525"/>
        <end position="566"/>
    </location>
</feature>
<evidence type="ECO:0000313" key="4">
    <source>
        <dbReference type="Proteomes" id="UP000237144"/>
    </source>
</evidence>
<feature type="coiled-coil region" evidence="1">
    <location>
        <begin position="62"/>
        <end position="89"/>
    </location>
</feature>
<feature type="region of interest" description="Disordered" evidence="2">
    <location>
        <begin position="607"/>
        <end position="627"/>
    </location>
</feature>
<feature type="compositionally biased region" description="Gly residues" evidence="2">
    <location>
        <begin position="473"/>
        <end position="488"/>
    </location>
</feature>
<reference evidence="3 4" key="1">
    <citation type="journal article" date="2018" name="Front. Microbiol.">
        <title>Prospects for Fungal Bioremediation of Acidic Radioactive Waste Sites: Characterization and Genome Sequence of Rhodotorula taiwanensis MD1149.</title>
        <authorList>
            <person name="Tkavc R."/>
            <person name="Matrosova V.Y."/>
            <person name="Grichenko O.E."/>
            <person name="Gostincar C."/>
            <person name="Volpe R.P."/>
            <person name="Klimenkova P."/>
            <person name="Gaidamakova E.K."/>
            <person name="Zhou C.E."/>
            <person name="Stewart B.J."/>
            <person name="Lyman M.G."/>
            <person name="Malfatti S.A."/>
            <person name="Rubinfeld B."/>
            <person name="Courtot M."/>
            <person name="Singh J."/>
            <person name="Dalgard C.L."/>
            <person name="Hamilton T."/>
            <person name="Frey K.G."/>
            <person name="Gunde-Cimerman N."/>
            <person name="Dugan L."/>
            <person name="Daly M.J."/>
        </authorList>
    </citation>
    <scope>NUCLEOTIDE SEQUENCE [LARGE SCALE GENOMIC DNA]</scope>
    <source>
        <strain evidence="3 4">MD1149</strain>
    </source>
</reference>
<feature type="region of interest" description="Disordered" evidence="2">
    <location>
        <begin position="473"/>
        <end position="505"/>
    </location>
</feature>
<evidence type="ECO:0000256" key="1">
    <source>
        <dbReference type="SAM" id="Coils"/>
    </source>
</evidence>
<name>A0A2S5B5X0_9BASI</name>
<feature type="compositionally biased region" description="Low complexity" evidence="2">
    <location>
        <begin position="531"/>
        <end position="550"/>
    </location>
</feature>
<protein>
    <submittedName>
        <fullName evidence="3">Uncharacterized protein</fullName>
    </submittedName>
</protein>
<feature type="compositionally biased region" description="Gly residues" evidence="2">
    <location>
        <begin position="551"/>
        <end position="561"/>
    </location>
</feature>
<dbReference type="Proteomes" id="UP000237144">
    <property type="component" value="Unassembled WGS sequence"/>
</dbReference>
<keyword evidence="1" id="KW-0175">Coiled coil</keyword>
<accession>A0A2S5B5X0</accession>
<dbReference type="AlphaFoldDB" id="A0A2S5B5X0"/>
<dbReference type="OrthoDB" id="2537435at2759"/>
<dbReference type="EMBL" id="PJQD01000057">
    <property type="protein sequence ID" value="POY72167.1"/>
    <property type="molecule type" value="Genomic_DNA"/>
</dbReference>
<feature type="compositionally biased region" description="Basic residues" evidence="2">
    <location>
        <begin position="1"/>
        <end position="10"/>
    </location>
</feature>